<protein>
    <submittedName>
        <fullName evidence="3">Uncharacterized protein</fullName>
    </submittedName>
</protein>
<evidence type="ECO:0000313" key="2">
    <source>
        <dbReference type="Proteomes" id="UP000095283"/>
    </source>
</evidence>
<evidence type="ECO:0000313" key="3">
    <source>
        <dbReference type="WBParaSite" id="Hba_16217"/>
    </source>
</evidence>
<name>A0A1I7XFG8_HETBA</name>
<dbReference type="WBParaSite" id="Hba_16217">
    <property type="protein sequence ID" value="Hba_16217"/>
    <property type="gene ID" value="Hba_16217"/>
</dbReference>
<dbReference type="AlphaFoldDB" id="A0A1I7XFG8"/>
<sequence length="107" mass="12293">MTSPYRRGIQVPPQNVGSISRESSRWIADTESRRIQWNTYGNDVKKEAQFSSRNRFPCLIPAESQNIHSNQQQFFIDDHRKSFSSRTNTVASPIEEGDSALWCTSLN</sequence>
<reference evidence="3" key="1">
    <citation type="submission" date="2016-11" db="UniProtKB">
        <authorList>
            <consortium name="WormBaseParasite"/>
        </authorList>
    </citation>
    <scope>IDENTIFICATION</scope>
</reference>
<evidence type="ECO:0000256" key="1">
    <source>
        <dbReference type="SAM" id="MobiDB-lite"/>
    </source>
</evidence>
<organism evidence="2 3">
    <name type="scientific">Heterorhabditis bacteriophora</name>
    <name type="common">Entomopathogenic nematode worm</name>
    <dbReference type="NCBI Taxonomy" id="37862"/>
    <lineage>
        <taxon>Eukaryota</taxon>
        <taxon>Metazoa</taxon>
        <taxon>Ecdysozoa</taxon>
        <taxon>Nematoda</taxon>
        <taxon>Chromadorea</taxon>
        <taxon>Rhabditida</taxon>
        <taxon>Rhabditina</taxon>
        <taxon>Rhabditomorpha</taxon>
        <taxon>Strongyloidea</taxon>
        <taxon>Heterorhabditidae</taxon>
        <taxon>Heterorhabditis</taxon>
    </lineage>
</organism>
<feature type="compositionally biased region" description="Polar residues" evidence="1">
    <location>
        <begin position="12"/>
        <end position="21"/>
    </location>
</feature>
<dbReference type="Proteomes" id="UP000095283">
    <property type="component" value="Unplaced"/>
</dbReference>
<proteinExistence type="predicted"/>
<feature type="region of interest" description="Disordered" evidence="1">
    <location>
        <begin position="1"/>
        <end position="22"/>
    </location>
</feature>
<keyword evidence="2" id="KW-1185">Reference proteome</keyword>
<accession>A0A1I7XFG8</accession>